<keyword evidence="4" id="KW-1185">Reference proteome</keyword>
<evidence type="ECO:0000256" key="2">
    <source>
        <dbReference type="SAM" id="Coils"/>
    </source>
</evidence>
<reference evidence="3 4" key="1">
    <citation type="submission" date="2018-01" db="EMBL/GenBank/DDBJ databases">
        <title>Genome sequence of a Cantenovulum-like bacteria.</title>
        <authorList>
            <person name="Tan W.R."/>
            <person name="Lau N.-S."/>
            <person name="Go F."/>
            <person name="Amirul A.-A.A."/>
        </authorList>
    </citation>
    <scope>NUCLEOTIDE SEQUENCE [LARGE SCALE GENOMIC DNA]</scope>
    <source>
        <strain evidence="3 4">CCB-QB4</strain>
    </source>
</reference>
<accession>A0A2S0VW32</accession>
<dbReference type="PANTHER" id="PTHR36508">
    <property type="entry name" value="PROTEIN SLYX"/>
    <property type="match status" value="1"/>
</dbReference>
<keyword evidence="2" id="KW-0175">Coiled coil</keyword>
<protein>
    <recommendedName>
        <fullName evidence="1">Protein SlyX homolog</fullName>
    </recommendedName>
</protein>
<dbReference type="OrthoDB" id="5771733at2"/>
<comment type="similarity">
    <text evidence="1">Belongs to the SlyX family.</text>
</comment>
<proteinExistence type="inferred from homology"/>
<dbReference type="RefSeq" id="WP_108604477.1">
    <property type="nucleotide sequence ID" value="NZ_CP026604.1"/>
</dbReference>
<dbReference type="InterPro" id="IPR007236">
    <property type="entry name" value="SlyX"/>
</dbReference>
<evidence type="ECO:0000256" key="1">
    <source>
        <dbReference type="HAMAP-Rule" id="MF_00715"/>
    </source>
</evidence>
<dbReference type="Pfam" id="PF04102">
    <property type="entry name" value="SlyX"/>
    <property type="match status" value="1"/>
</dbReference>
<dbReference type="HAMAP" id="MF_00715">
    <property type="entry name" value="SlyX"/>
    <property type="match status" value="1"/>
</dbReference>
<evidence type="ECO:0000313" key="3">
    <source>
        <dbReference type="EMBL" id="AWB68418.1"/>
    </source>
</evidence>
<gene>
    <name evidence="1" type="primary">slyX</name>
    <name evidence="3" type="ORF">C2869_19290</name>
</gene>
<dbReference type="KEGG" id="cate:C2869_19290"/>
<dbReference type="Gene3D" id="1.20.5.300">
    <property type="match status" value="1"/>
</dbReference>
<dbReference type="Proteomes" id="UP000244441">
    <property type="component" value="Chromosome"/>
</dbReference>
<dbReference type="EMBL" id="CP026604">
    <property type="protein sequence ID" value="AWB68418.1"/>
    <property type="molecule type" value="Genomic_DNA"/>
</dbReference>
<evidence type="ECO:0000313" key="4">
    <source>
        <dbReference type="Proteomes" id="UP000244441"/>
    </source>
</evidence>
<dbReference type="PANTHER" id="PTHR36508:SF1">
    <property type="entry name" value="PROTEIN SLYX"/>
    <property type="match status" value="1"/>
</dbReference>
<sequence>MSELERRVEELETKVSFQEDTIEQLNAALASQQEEMLILKKQLTLLAQRLTTLQPDAVIPQSQEAPPPHY</sequence>
<name>A0A2S0VW32_9ALTE</name>
<organism evidence="3 4">
    <name type="scientific">Saccharobesus litoralis</name>
    <dbReference type="NCBI Taxonomy" id="2172099"/>
    <lineage>
        <taxon>Bacteria</taxon>
        <taxon>Pseudomonadati</taxon>
        <taxon>Pseudomonadota</taxon>
        <taxon>Gammaproteobacteria</taxon>
        <taxon>Alteromonadales</taxon>
        <taxon>Alteromonadaceae</taxon>
        <taxon>Saccharobesus</taxon>
    </lineage>
</organism>
<dbReference type="AlphaFoldDB" id="A0A2S0VW32"/>
<feature type="coiled-coil region" evidence="2">
    <location>
        <begin position="1"/>
        <end position="42"/>
    </location>
</feature>